<proteinExistence type="predicted"/>
<evidence type="ECO:0000313" key="2">
    <source>
        <dbReference type="Proteomes" id="UP000238430"/>
    </source>
</evidence>
<accession>A0A2T1NB22</accession>
<gene>
    <name evidence="1" type="ORF">C7H61_10360</name>
</gene>
<dbReference type="PANTHER" id="PTHR43861">
    <property type="entry name" value="TRANS-ACONITATE 2-METHYLTRANSFERASE-RELATED"/>
    <property type="match status" value="1"/>
</dbReference>
<organism evidence="1 2">
    <name type="scientific">Mesoflavibacter zeaxanthinifaciens subsp. sabulilitoris</name>
    <dbReference type="NCBI Taxonomy" id="1520893"/>
    <lineage>
        <taxon>Bacteria</taxon>
        <taxon>Pseudomonadati</taxon>
        <taxon>Bacteroidota</taxon>
        <taxon>Flavobacteriia</taxon>
        <taxon>Flavobacteriales</taxon>
        <taxon>Flavobacteriaceae</taxon>
        <taxon>Mesoflavibacter</taxon>
    </lineage>
</organism>
<protein>
    <submittedName>
        <fullName evidence="1">Uncharacterized protein</fullName>
    </submittedName>
</protein>
<dbReference type="SUPFAM" id="SSF53335">
    <property type="entry name" value="S-adenosyl-L-methionine-dependent methyltransferases"/>
    <property type="match status" value="1"/>
</dbReference>
<dbReference type="EMBL" id="PXOT01000024">
    <property type="protein sequence ID" value="PSG89346.1"/>
    <property type="molecule type" value="Genomic_DNA"/>
</dbReference>
<dbReference type="OrthoDB" id="9815644at2"/>
<dbReference type="Pfam" id="PF13489">
    <property type="entry name" value="Methyltransf_23"/>
    <property type="match status" value="1"/>
</dbReference>
<sequence length="276" mass="32185">MMEQEYKDCKSCQGKIEDINDTHKLVKCNNCHLVFCKTIYTVDQFESVYNNLYNDSVNPKYLKHAIIEFENLKKGIVKIGFNRRVLLNRFVKTKDKVLEIGSGIGLIGYYLTFNKKIKNYLGVEIDMTSHEKAKSLHINSIQGDFKIMTTLSNDYDVIMLWEVLEHIQELDQFFKLAHSRLKKGGKLIVSVPNYDKRRNYKLTSDKLYQSGPPIHLNFFTKQSLTLNFENNGFKVIYFRVKKLPYFNKSLSFIKTAFKALLGNYHGATLYLVAQKK</sequence>
<dbReference type="InterPro" id="IPR029063">
    <property type="entry name" value="SAM-dependent_MTases_sf"/>
</dbReference>
<reference evidence="1 2" key="1">
    <citation type="submission" date="2018-03" db="EMBL/GenBank/DDBJ databases">
        <title>Mesoflavibacter sp. HG37 and Mesoflavibacter sp. HG96 sp.nov., two marine bacteria isolated from seawater of Western Pacific Ocean.</title>
        <authorList>
            <person name="Cheng H."/>
            <person name="Wu Y.-H."/>
            <person name="Guo L.-L."/>
            <person name="Xu X.-W."/>
        </authorList>
    </citation>
    <scope>NUCLEOTIDE SEQUENCE [LARGE SCALE GENOMIC DNA]</scope>
    <source>
        <strain evidence="1 2">KCTC 42117</strain>
    </source>
</reference>
<dbReference type="AlphaFoldDB" id="A0A2T1NB22"/>
<keyword evidence="2" id="KW-1185">Reference proteome</keyword>
<dbReference type="Proteomes" id="UP000238430">
    <property type="component" value="Unassembled WGS sequence"/>
</dbReference>
<name>A0A2T1NB22_9FLAO</name>
<evidence type="ECO:0000313" key="1">
    <source>
        <dbReference type="EMBL" id="PSG89346.1"/>
    </source>
</evidence>
<dbReference type="Gene3D" id="3.40.50.150">
    <property type="entry name" value="Vaccinia Virus protein VP39"/>
    <property type="match status" value="1"/>
</dbReference>
<dbReference type="CDD" id="cd02440">
    <property type="entry name" value="AdoMet_MTases"/>
    <property type="match status" value="1"/>
</dbReference>
<comment type="caution">
    <text evidence="1">The sequence shown here is derived from an EMBL/GenBank/DDBJ whole genome shotgun (WGS) entry which is preliminary data.</text>
</comment>